<dbReference type="Proteomes" id="UP000236728">
    <property type="component" value="Unassembled WGS sequence"/>
</dbReference>
<gene>
    <name evidence="2" type="ORF">SAMN05421819_2912</name>
</gene>
<accession>A0A1H6A3V1</accession>
<name>A0A1H6A3V1_9BACT</name>
<dbReference type="EMBL" id="FNVA01000005">
    <property type="protein sequence ID" value="SEG43409.1"/>
    <property type="molecule type" value="Genomic_DNA"/>
</dbReference>
<dbReference type="AlphaFoldDB" id="A0A1H6A3V1"/>
<sequence length="175" mass="19322">MSLLRENSSPADHTESRGVPSSVTLRHRLLAQRVADRLLGDRPLSALPKILALASSEDVEISEAPVNSAQEVLSTWYARLVNATLNEKRVVGLKSLVQALRSLPADETIEQINVFAKRRTGIVFFSLKSGELIGAIFSTRTDADDRRSQRNFLAANAESTAPDQQVVNLRFMHTK</sequence>
<keyword evidence="3" id="KW-1185">Reference proteome</keyword>
<protein>
    <submittedName>
        <fullName evidence="2">Uncharacterized protein</fullName>
    </submittedName>
</protein>
<feature type="region of interest" description="Disordered" evidence="1">
    <location>
        <begin position="1"/>
        <end position="20"/>
    </location>
</feature>
<dbReference type="RefSeq" id="WP_103933795.1">
    <property type="nucleotide sequence ID" value="NZ_FNVA01000005.1"/>
</dbReference>
<evidence type="ECO:0000256" key="1">
    <source>
        <dbReference type="SAM" id="MobiDB-lite"/>
    </source>
</evidence>
<evidence type="ECO:0000313" key="2">
    <source>
        <dbReference type="EMBL" id="SEG43409.1"/>
    </source>
</evidence>
<reference evidence="2 3" key="1">
    <citation type="submission" date="2016-10" db="EMBL/GenBank/DDBJ databases">
        <authorList>
            <person name="de Groot N.N."/>
        </authorList>
    </citation>
    <scope>NUCLEOTIDE SEQUENCE [LARGE SCALE GENOMIC DNA]</scope>
    <source>
        <strain evidence="2 3">DSM 22489</strain>
    </source>
</reference>
<feature type="compositionally biased region" description="Polar residues" evidence="1">
    <location>
        <begin position="1"/>
        <end position="11"/>
    </location>
</feature>
<evidence type="ECO:0000313" key="3">
    <source>
        <dbReference type="Proteomes" id="UP000236728"/>
    </source>
</evidence>
<proteinExistence type="predicted"/>
<organism evidence="2 3">
    <name type="scientific">Bryocella elongata</name>
    <dbReference type="NCBI Taxonomy" id="863522"/>
    <lineage>
        <taxon>Bacteria</taxon>
        <taxon>Pseudomonadati</taxon>
        <taxon>Acidobacteriota</taxon>
        <taxon>Terriglobia</taxon>
        <taxon>Terriglobales</taxon>
        <taxon>Acidobacteriaceae</taxon>
        <taxon>Bryocella</taxon>
    </lineage>
</organism>